<proteinExistence type="predicted"/>
<name>A0A1Q5T8S3_9EURO</name>
<evidence type="ECO:0000313" key="2">
    <source>
        <dbReference type="EMBL" id="OKO96624.1"/>
    </source>
</evidence>
<evidence type="ECO:0000256" key="1">
    <source>
        <dbReference type="SAM" id="MobiDB-lite"/>
    </source>
</evidence>
<evidence type="ECO:0000313" key="3">
    <source>
        <dbReference type="Proteomes" id="UP000186955"/>
    </source>
</evidence>
<comment type="caution">
    <text evidence="2">The sequence shown here is derived from an EMBL/GenBank/DDBJ whole genome shotgun (WGS) entry which is preliminary data.</text>
</comment>
<dbReference type="Proteomes" id="UP000186955">
    <property type="component" value="Unassembled WGS sequence"/>
</dbReference>
<gene>
    <name evidence="2" type="ORF">PENSUB_10799</name>
</gene>
<keyword evidence="3" id="KW-1185">Reference proteome</keyword>
<accession>A0A1Q5T8S3</accession>
<protein>
    <submittedName>
        <fullName evidence="2">Uncharacterized protein</fullName>
    </submittedName>
</protein>
<reference evidence="2 3" key="1">
    <citation type="submission" date="2016-10" db="EMBL/GenBank/DDBJ databases">
        <title>Genome sequence of the ascomycete fungus Penicillium subrubescens.</title>
        <authorList>
            <person name="De Vries R.P."/>
            <person name="Peng M."/>
            <person name="Dilokpimol A."/>
            <person name="Hilden K."/>
            <person name="Makela M.R."/>
            <person name="Grigoriev I."/>
            <person name="Riley R."/>
            <person name="Granchi Z."/>
        </authorList>
    </citation>
    <scope>NUCLEOTIDE SEQUENCE [LARGE SCALE GENOMIC DNA]</scope>
    <source>
        <strain evidence="2 3">CBS 132785</strain>
    </source>
</reference>
<organism evidence="2 3">
    <name type="scientific">Penicillium subrubescens</name>
    <dbReference type="NCBI Taxonomy" id="1316194"/>
    <lineage>
        <taxon>Eukaryota</taxon>
        <taxon>Fungi</taxon>
        <taxon>Dikarya</taxon>
        <taxon>Ascomycota</taxon>
        <taxon>Pezizomycotina</taxon>
        <taxon>Eurotiomycetes</taxon>
        <taxon>Eurotiomycetidae</taxon>
        <taxon>Eurotiales</taxon>
        <taxon>Aspergillaceae</taxon>
        <taxon>Penicillium</taxon>
    </lineage>
</organism>
<feature type="compositionally biased region" description="Polar residues" evidence="1">
    <location>
        <begin position="32"/>
        <end position="56"/>
    </location>
</feature>
<dbReference type="AlphaFoldDB" id="A0A1Q5T8S3"/>
<feature type="region of interest" description="Disordered" evidence="1">
    <location>
        <begin position="25"/>
        <end position="56"/>
    </location>
</feature>
<dbReference type="EMBL" id="MNBE01000698">
    <property type="protein sequence ID" value="OKO96624.1"/>
    <property type="molecule type" value="Genomic_DNA"/>
</dbReference>
<sequence length="56" mass="6508">MNRKQQMMIQTRELEALQKRIREAEERLKAQSYHSSSAPQTEQSEQDQTTGKDGSL</sequence>